<feature type="transmembrane region" description="Helical" evidence="5">
    <location>
        <begin position="126"/>
        <end position="146"/>
    </location>
</feature>
<dbReference type="PROSITE" id="PS50262">
    <property type="entry name" value="G_PROTEIN_RECEP_F1_2"/>
    <property type="match status" value="1"/>
</dbReference>
<evidence type="ECO:0000256" key="4">
    <source>
        <dbReference type="ARBA" id="ARBA00023136"/>
    </source>
</evidence>
<dbReference type="EMBL" id="BTSY01000002">
    <property type="protein sequence ID" value="GMT12977.1"/>
    <property type="molecule type" value="Genomic_DNA"/>
</dbReference>
<dbReference type="InterPro" id="IPR017452">
    <property type="entry name" value="GPCR_Rhodpsn_7TM"/>
</dbReference>
<reference evidence="7" key="1">
    <citation type="submission" date="2023-10" db="EMBL/GenBank/DDBJ databases">
        <title>Genome assembly of Pristionchus species.</title>
        <authorList>
            <person name="Yoshida K."/>
            <person name="Sommer R.J."/>
        </authorList>
    </citation>
    <scope>NUCLEOTIDE SEQUENCE</scope>
    <source>
        <strain evidence="7">RS5133</strain>
    </source>
</reference>
<keyword evidence="2 5" id="KW-0812">Transmembrane</keyword>
<evidence type="ECO:0000256" key="3">
    <source>
        <dbReference type="ARBA" id="ARBA00022989"/>
    </source>
</evidence>
<gene>
    <name evidence="7" type="ORF">PFISCL1PPCAC_4274</name>
</gene>
<name>A0AAV5V2E0_9BILA</name>
<feature type="non-terminal residue" evidence="7">
    <location>
        <position position="1"/>
    </location>
</feature>
<sequence>TQKSKIPSVFRIIVSHIILSHLCINIFGLTFKVLLELGVCQLVTWEEKLTTAVLISQILQTLENSSWIANYLLNLLHSVVRFNSVCRPLSYMKDWTNGRLILLCALVWIATGFFTCTIFFDTYLFYIGANFISMAMSAVTVYLYLFTIGFMKIMKLCYFSYFIITKRFSCK</sequence>
<organism evidence="7 8">
    <name type="scientific">Pristionchus fissidentatus</name>
    <dbReference type="NCBI Taxonomy" id="1538716"/>
    <lineage>
        <taxon>Eukaryota</taxon>
        <taxon>Metazoa</taxon>
        <taxon>Ecdysozoa</taxon>
        <taxon>Nematoda</taxon>
        <taxon>Chromadorea</taxon>
        <taxon>Rhabditida</taxon>
        <taxon>Rhabditina</taxon>
        <taxon>Diplogasteromorpha</taxon>
        <taxon>Diplogasteroidea</taxon>
        <taxon>Neodiplogasteridae</taxon>
        <taxon>Pristionchus</taxon>
    </lineage>
</organism>
<evidence type="ECO:0000256" key="2">
    <source>
        <dbReference type="ARBA" id="ARBA00022692"/>
    </source>
</evidence>
<evidence type="ECO:0000313" key="7">
    <source>
        <dbReference type="EMBL" id="GMT12977.1"/>
    </source>
</evidence>
<dbReference type="AlphaFoldDB" id="A0AAV5V2E0"/>
<protein>
    <recommendedName>
        <fullName evidence="6">G-protein coupled receptors family 1 profile domain-containing protein</fullName>
    </recommendedName>
</protein>
<feature type="domain" description="G-protein coupled receptors family 1 profile" evidence="6">
    <location>
        <begin position="1"/>
        <end position="171"/>
    </location>
</feature>
<evidence type="ECO:0000313" key="8">
    <source>
        <dbReference type="Proteomes" id="UP001432322"/>
    </source>
</evidence>
<dbReference type="GO" id="GO:0016020">
    <property type="term" value="C:membrane"/>
    <property type="evidence" value="ECO:0007669"/>
    <property type="project" value="UniProtKB-SubCell"/>
</dbReference>
<feature type="transmembrane region" description="Helical" evidence="5">
    <location>
        <begin position="12"/>
        <end position="35"/>
    </location>
</feature>
<dbReference type="Gene3D" id="1.20.1070.10">
    <property type="entry name" value="Rhodopsin 7-helix transmembrane proteins"/>
    <property type="match status" value="1"/>
</dbReference>
<evidence type="ECO:0000256" key="5">
    <source>
        <dbReference type="SAM" id="Phobius"/>
    </source>
</evidence>
<accession>A0AAV5V2E0</accession>
<keyword evidence="8" id="KW-1185">Reference proteome</keyword>
<keyword evidence="4 5" id="KW-0472">Membrane</keyword>
<feature type="transmembrane region" description="Helical" evidence="5">
    <location>
        <begin position="100"/>
        <end position="120"/>
    </location>
</feature>
<comment type="subcellular location">
    <subcellularLocation>
        <location evidence="1">Membrane</location>
    </subcellularLocation>
</comment>
<evidence type="ECO:0000256" key="1">
    <source>
        <dbReference type="ARBA" id="ARBA00004370"/>
    </source>
</evidence>
<feature type="non-terminal residue" evidence="7">
    <location>
        <position position="171"/>
    </location>
</feature>
<comment type="caution">
    <text evidence="7">The sequence shown here is derived from an EMBL/GenBank/DDBJ whole genome shotgun (WGS) entry which is preliminary data.</text>
</comment>
<dbReference type="Proteomes" id="UP001432322">
    <property type="component" value="Unassembled WGS sequence"/>
</dbReference>
<keyword evidence="3 5" id="KW-1133">Transmembrane helix</keyword>
<proteinExistence type="predicted"/>
<dbReference type="SUPFAM" id="SSF81321">
    <property type="entry name" value="Family A G protein-coupled receptor-like"/>
    <property type="match status" value="1"/>
</dbReference>
<evidence type="ECO:0000259" key="6">
    <source>
        <dbReference type="PROSITE" id="PS50262"/>
    </source>
</evidence>